<dbReference type="AlphaFoldDB" id="A0A919GMZ3"/>
<accession>A0A919GMZ3</accession>
<sequence>MVAVLRAETFYLPPPHLPADVWDDVPPAERVLRWHEIHAQRRLPHIAREQTADALYARIDAGRWIAEHPCGTAHVVTPADPWLLCTTCLDAWHPLIFPEDPAAAEAEIADEPRRHQFWYHPADEQWQTERLQRLAEHAGRGPAPQKGRR</sequence>
<proteinExistence type="predicted"/>
<comment type="caution">
    <text evidence="1">The sequence shown here is derived from an EMBL/GenBank/DDBJ whole genome shotgun (WGS) entry which is preliminary data.</text>
</comment>
<evidence type="ECO:0000313" key="2">
    <source>
        <dbReference type="Proteomes" id="UP000603227"/>
    </source>
</evidence>
<reference evidence="1" key="2">
    <citation type="submission" date="2020-09" db="EMBL/GenBank/DDBJ databases">
        <authorList>
            <person name="Sun Q."/>
            <person name="Zhou Y."/>
        </authorList>
    </citation>
    <scope>NUCLEOTIDE SEQUENCE</scope>
    <source>
        <strain evidence="1">CGMCC 4.7403</strain>
    </source>
</reference>
<evidence type="ECO:0000313" key="1">
    <source>
        <dbReference type="EMBL" id="GHH87800.1"/>
    </source>
</evidence>
<reference evidence="1" key="1">
    <citation type="journal article" date="2014" name="Int. J. Syst. Evol. Microbiol.">
        <title>Complete genome sequence of Corynebacterium casei LMG S-19264T (=DSM 44701T), isolated from a smear-ripened cheese.</title>
        <authorList>
            <consortium name="US DOE Joint Genome Institute (JGI-PGF)"/>
            <person name="Walter F."/>
            <person name="Albersmeier A."/>
            <person name="Kalinowski J."/>
            <person name="Ruckert C."/>
        </authorList>
    </citation>
    <scope>NUCLEOTIDE SEQUENCE</scope>
    <source>
        <strain evidence="1">CGMCC 4.7403</strain>
    </source>
</reference>
<protein>
    <submittedName>
        <fullName evidence="1">Uncharacterized protein</fullName>
    </submittedName>
</protein>
<keyword evidence="2" id="KW-1185">Reference proteome</keyword>
<dbReference type="RefSeq" id="WP_189782989.1">
    <property type="nucleotide sequence ID" value="NZ_BNAT01000009.1"/>
</dbReference>
<dbReference type="EMBL" id="BNAT01000009">
    <property type="protein sequence ID" value="GHH87800.1"/>
    <property type="molecule type" value="Genomic_DNA"/>
</dbReference>
<organism evidence="1 2">
    <name type="scientific">Streptomyces capitiformicae</name>
    <dbReference type="NCBI Taxonomy" id="2014920"/>
    <lineage>
        <taxon>Bacteria</taxon>
        <taxon>Bacillati</taxon>
        <taxon>Actinomycetota</taxon>
        <taxon>Actinomycetes</taxon>
        <taxon>Kitasatosporales</taxon>
        <taxon>Streptomycetaceae</taxon>
        <taxon>Streptomyces</taxon>
    </lineage>
</organism>
<name>A0A919GMZ3_9ACTN</name>
<gene>
    <name evidence="1" type="ORF">GCM10017771_30400</name>
</gene>
<dbReference type="Proteomes" id="UP000603227">
    <property type="component" value="Unassembled WGS sequence"/>
</dbReference>